<dbReference type="InterPro" id="IPR052203">
    <property type="entry name" value="GHMP_Kinase-Related"/>
</dbReference>
<dbReference type="Gene3D" id="3.30.230.120">
    <property type="match status" value="1"/>
</dbReference>
<evidence type="ECO:0000256" key="4">
    <source>
        <dbReference type="ARBA" id="ARBA00022840"/>
    </source>
</evidence>
<dbReference type="Pfam" id="PF00288">
    <property type="entry name" value="GHMP_kinases_N"/>
    <property type="match status" value="1"/>
</dbReference>
<dbReference type="SUPFAM" id="SSF55060">
    <property type="entry name" value="GHMP Kinase, C-terminal domain"/>
    <property type="match status" value="1"/>
</dbReference>
<dbReference type="InterPro" id="IPR006204">
    <property type="entry name" value="GHMP_kinase_N_dom"/>
</dbReference>
<gene>
    <name evidence="8" type="ORF">SBA5_970033</name>
</gene>
<dbReference type="PIRSF" id="PIRSF036406">
    <property type="entry name" value="Hept_kin"/>
    <property type="match status" value="1"/>
</dbReference>
<feature type="domain" description="GHMP kinase C-terminal" evidence="7">
    <location>
        <begin position="255"/>
        <end position="336"/>
    </location>
</feature>
<dbReference type="InterPro" id="IPR013750">
    <property type="entry name" value="GHMP_kinase_C_dom"/>
</dbReference>
<evidence type="ECO:0000256" key="5">
    <source>
        <dbReference type="ARBA" id="ARBA00038121"/>
    </source>
</evidence>
<comment type="similarity">
    <text evidence="5">Belongs to the GHMP kinase family.</text>
</comment>
<dbReference type="PRINTS" id="PR00960">
    <property type="entry name" value="LMBPPROTEIN"/>
</dbReference>
<proteinExistence type="inferred from homology"/>
<keyword evidence="3 8" id="KW-0418">Kinase</keyword>
<keyword evidence="4" id="KW-0067">ATP-binding</keyword>
<dbReference type="EMBL" id="OKRB01000160">
    <property type="protein sequence ID" value="SPE32308.1"/>
    <property type="molecule type" value="Genomic_DNA"/>
</dbReference>
<dbReference type="InterPro" id="IPR036554">
    <property type="entry name" value="GHMP_kinase_C_sf"/>
</dbReference>
<dbReference type="PANTHER" id="PTHR32463">
    <property type="entry name" value="L-FUCOSE KINASE"/>
    <property type="match status" value="1"/>
</dbReference>
<sequence>MPTDAFPVRSHNGSAYASSGVLIRAKAPLRISFAGGGTDLPHYYKNHDGAVLSSTINRYARVTLYSRGDTEVVIRSLDLGRSVRYNLHDGPIYDGVLDLAKAAIQRIGAPHGIDLDIHLEAPKGSGLGGSSALTAAVLGAVASTSGGVFNLYELAELNYNIERLDLKIAGGKQDQYATTFGGFNLLEFRKDRVVVTPLRIDRSVLNDLEAHLLLCYTGTVRPDLGLVDQQVKYFQEGRQDTLRGMQRLCEMAFEMKEALLTGALDQFGKMLHEAYINKKMMNPHVADGTPAELLYECARKHGVIGGKLLGAGGGGYLLLYCETGRQLDVRHALEAMGGQFTDFSFEGLGLQVWRSQSR</sequence>
<name>A0A2N9MA43_9BACT</name>
<dbReference type="Proteomes" id="UP000239735">
    <property type="component" value="Unassembled WGS sequence"/>
</dbReference>
<evidence type="ECO:0000313" key="8">
    <source>
        <dbReference type="EMBL" id="SPE32308.1"/>
    </source>
</evidence>
<dbReference type="InterPro" id="IPR020568">
    <property type="entry name" value="Ribosomal_Su5_D2-typ_SF"/>
</dbReference>
<dbReference type="AlphaFoldDB" id="A0A2N9MA43"/>
<evidence type="ECO:0000256" key="1">
    <source>
        <dbReference type="ARBA" id="ARBA00022679"/>
    </source>
</evidence>
<organism evidence="8 9">
    <name type="scientific">Candidatus Sulfuritelmatomonas gaucii</name>
    <dbReference type="NCBI Taxonomy" id="2043161"/>
    <lineage>
        <taxon>Bacteria</taxon>
        <taxon>Pseudomonadati</taxon>
        <taxon>Acidobacteriota</taxon>
        <taxon>Terriglobia</taxon>
        <taxon>Terriglobales</taxon>
        <taxon>Acidobacteriaceae</taxon>
        <taxon>Candidatus Sulfuritelmatomonas</taxon>
    </lineage>
</organism>
<evidence type="ECO:0000256" key="2">
    <source>
        <dbReference type="ARBA" id="ARBA00022741"/>
    </source>
</evidence>
<dbReference type="Pfam" id="PF08544">
    <property type="entry name" value="GHMP_kinases_C"/>
    <property type="match status" value="1"/>
</dbReference>
<feature type="domain" description="GHMP kinase N-terminal" evidence="6">
    <location>
        <begin position="100"/>
        <end position="182"/>
    </location>
</feature>
<dbReference type="GO" id="GO:0042352">
    <property type="term" value="P:GDP-L-fucose salvage"/>
    <property type="evidence" value="ECO:0007669"/>
    <property type="project" value="TreeGrafter"/>
</dbReference>
<dbReference type="PANTHER" id="PTHR32463:SF0">
    <property type="entry name" value="L-FUCOSE KINASE"/>
    <property type="match status" value="1"/>
</dbReference>
<dbReference type="GO" id="GO:0005524">
    <property type="term" value="F:ATP binding"/>
    <property type="evidence" value="ECO:0007669"/>
    <property type="project" value="UniProtKB-KW"/>
</dbReference>
<evidence type="ECO:0000259" key="6">
    <source>
        <dbReference type="Pfam" id="PF00288"/>
    </source>
</evidence>
<reference evidence="9" key="1">
    <citation type="submission" date="2018-02" db="EMBL/GenBank/DDBJ databases">
        <authorList>
            <person name="Hausmann B."/>
        </authorList>
    </citation>
    <scope>NUCLEOTIDE SEQUENCE [LARGE SCALE GENOMIC DNA]</scope>
    <source>
        <strain evidence="9">Peat soil MAG SbA5</strain>
    </source>
</reference>
<accession>A0A2N9MA43</accession>
<evidence type="ECO:0000256" key="3">
    <source>
        <dbReference type="ARBA" id="ARBA00022777"/>
    </source>
</evidence>
<evidence type="ECO:0000313" key="9">
    <source>
        <dbReference type="Proteomes" id="UP000239735"/>
    </source>
</evidence>
<keyword evidence="1" id="KW-0808">Transferase</keyword>
<evidence type="ECO:0000259" key="7">
    <source>
        <dbReference type="Pfam" id="PF08544"/>
    </source>
</evidence>
<keyword evidence="2" id="KW-0547">Nucleotide-binding</keyword>
<dbReference type="InterPro" id="IPR014606">
    <property type="entry name" value="Heptose_7-P_kinase"/>
</dbReference>
<dbReference type="GO" id="GO:0050201">
    <property type="term" value="F:fucokinase activity"/>
    <property type="evidence" value="ECO:0007669"/>
    <property type="project" value="TreeGrafter"/>
</dbReference>
<dbReference type="InterPro" id="IPR001174">
    <property type="entry name" value="HddA/FKP"/>
</dbReference>
<protein>
    <submittedName>
        <fullName evidence="8">GHMP kinase, N-terminal domain protein</fullName>
    </submittedName>
</protein>
<dbReference type="SUPFAM" id="SSF54211">
    <property type="entry name" value="Ribosomal protein S5 domain 2-like"/>
    <property type="match status" value="1"/>
</dbReference>